<sequence length="129" mass="14250">MRKIINTPNAPTPIGPYNQAVLSGETLYLSGQIAMNIETGMLVLDNIKAETKQVMENLKAVLNAADMSFDNVVKSTIFISDMNDFSQINEVYGSYFEDANAPARETVQVARLPKDVHVEISMIAVNRDL</sequence>
<organism evidence="2 3">
    <name type="scientific">Confluentibacter flavum</name>
    <dbReference type="NCBI Taxonomy" id="1909700"/>
    <lineage>
        <taxon>Bacteria</taxon>
        <taxon>Pseudomonadati</taxon>
        <taxon>Bacteroidota</taxon>
        <taxon>Flavobacteriia</taxon>
        <taxon>Flavobacteriales</taxon>
        <taxon>Flavobacteriaceae</taxon>
        <taxon>Confluentibacter</taxon>
    </lineage>
</organism>
<proteinExistence type="inferred from homology"/>
<evidence type="ECO:0000256" key="1">
    <source>
        <dbReference type="ARBA" id="ARBA00010552"/>
    </source>
</evidence>
<comment type="similarity">
    <text evidence="1">Belongs to the RutC family.</text>
</comment>
<dbReference type="Gene3D" id="3.30.1330.40">
    <property type="entry name" value="RutC-like"/>
    <property type="match status" value="1"/>
</dbReference>
<dbReference type="RefSeq" id="WP_106660750.1">
    <property type="nucleotide sequence ID" value="NZ_PJEO01000053.1"/>
</dbReference>
<reference evidence="2 3" key="1">
    <citation type="submission" date="2017-12" db="EMBL/GenBank/DDBJ databases">
        <title>Confluentibacter flavum sp. nov., isolated from the saline lake.</title>
        <authorList>
            <person name="Yu L."/>
        </authorList>
    </citation>
    <scope>NUCLEOTIDE SEQUENCE [LARGE SCALE GENOMIC DNA]</scope>
    <source>
        <strain evidence="2 3">3B</strain>
    </source>
</reference>
<dbReference type="InterPro" id="IPR006056">
    <property type="entry name" value="RidA"/>
</dbReference>
<dbReference type="Proteomes" id="UP000233435">
    <property type="component" value="Unassembled WGS sequence"/>
</dbReference>
<accession>A0A2N3HG90</accession>
<gene>
    <name evidence="2" type="ORF">CSW08_15320</name>
</gene>
<dbReference type="OrthoDB" id="9803101at2"/>
<dbReference type="GO" id="GO:0019239">
    <property type="term" value="F:deaminase activity"/>
    <property type="evidence" value="ECO:0007669"/>
    <property type="project" value="TreeGrafter"/>
</dbReference>
<evidence type="ECO:0000313" key="2">
    <source>
        <dbReference type="EMBL" id="PKQ43997.1"/>
    </source>
</evidence>
<dbReference type="EMBL" id="PJEO01000053">
    <property type="protein sequence ID" value="PKQ43997.1"/>
    <property type="molecule type" value="Genomic_DNA"/>
</dbReference>
<keyword evidence="3" id="KW-1185">Reference proteome</keyword>
<dbReference type="InterPro" id="IPR035959">
    <property type="entry name" value="RutC-like_sf"/>
</dbReference>
<protein>
    <submittedName>
        <fullName evidence="2">Reactive intermediate/imine deaminase</fullName>
    </submittedName>
</protein>
<dbReference type="CDD" id="cd00448">
    <property type="entry name" value="YjgF_YER057c_UK114_family"/>
    <property type="match status" value="1"/>
</dbReference>
<dbReference type="AlphaFoldDB" id="A0A2N3HG90"/>
<comment type="caution">
    <text evidence="2">The sequence shown here is derived from an EMBL/GenBank/DDBJ whole genome shotgun (WGS) entry which is preliminary data.</text>
</comment>
<dbReference type="FunFam" id="3.30.1330.40:FF:000001">
    <property type="entry name" value="L-PSP family endoribonuclease"/>
    <property type="match status" value="1"/>
</dbReference>
<name>A0A2N3HG90_9FLAO</name>
<evidence type="ECO:0000313" key="3">
    <source>
        <dbReference type="Proteomes" id="UP000233435"/>
    </source>
</evidence>
<dbReference type="GO" id="GO:0005829">
    <property type="term" value="C:cytosol"/>
    <property type="evidence" value="ECO:0007669"/>
    <property type="project" value="TreeGrafter"/>
</dbReference>
<dbReference type="PANTHER" id="PTHR11803">
    <property type="entry name" value="2-IMINOBUTANOATE/2-IMINOPROPANOATE DEAMINASE RIDA"/>
    <property type="match status" value="1"/>
</dbReference>
<dbReference type="NCBIfam" id="TIGR00004">
    <property type="entry name" value="Rid family detoxifying hydrolase"/>
    <property type="match status" value="1"/>
</dbReference>
<dbReference type="InterPro" id="IPR006175">
    <property type="entry name" value="YjgF/YER057c/UK114"/>
</dbReference>
<dbReference type="SUPFAM" id="SSF55298">
    <property type="entry name" value="YjgF-like"/>
    <property type="match status" value="1"/>
</dbReference>
<dbReference type="PANTHER" id="PTHR11803:SF58">
    <property type="entry name" value="PROTEIN HMF1-RELATED"/>
    <property type="match status" value="1"/>
</dbReference>
<dbReference type="Pfam" id="PF01042">
    <property type="entry name" value="Ribonuc_L-PSP"/>
    <property type="match status" value="1"/>
</dbReference>